<accession>A0A2T3LEW5</accession>
<evidence type="ECO:0000256" key="4">
    <source>
        <dbReference type="ARBA" id="ARBA00022432"/>
    </source>
</evidence>
<keyword evidence="9" id="KW-1185">Reference proteome</keyword>
<gene>
    <name evidence="8" type="ORF">C9J47_05065</name>
</gene>
<evidence type="ECO:0000256" key="6">
    <source>
        <dbReference type="ARBA" id="ARBA00029321"/>
    </source>
</evidence>
<sequence>MNVLTPPSINYVTGKINAGNLVEKVTLLSSLDGVFADKAAYASLPDDRVIYSVEMLPAESAEGELNFGVSHIEAGSVGDEFFMTRGHFHERIEQAEYYFGSAGEGLLILQAQTGVVSIEKVFPGSIHHIGGFIAHRLVNTGNSRLSALAVWSSIAGHNYSALKDNGFNVRVLKGGGGYRITECF</sequence>
<keyword evidence="4" id="KW-0312">Gluconeogenesis</keyword>
<keyword evidence="8" id="KW-0413">Isomerase</keyword>
<reference evidence="8 9" key="1">
    <citation type="submission" date="2018-03" db="EMBL/GenBank/DDBJ databases">
        <title>Whole genome sequencing of Histamine producing bacteria.</title>
        <authorList>
            <person name="Butler K."/>
        </authorList>
    </citation>
    <scope>NUCLEOTIDE SEQUENCE [LARGE SCALE GENOMIC DNA]</scope>
    <source>
        <strain evidence="8 9">ATCC 19614</strain>
    </source>
</reference>
<dbReference type="GO" id="GO:0006096">
    <property type="term" value="P:glycolytic process"/>
    <property type="evidence" value="ECO:0007669"/>
    <property type="project" value="UniProtKB-UniPathway"/>
</dbReference>
<comment type="caution">
    <text evidence="8">The sequence shown here is derived from an EMBL/GenBank/DDBJ whole genome shotgun (WGS) entry which is preliminary data.</text>
</comment>
<dbReference type="Pfam" id="PF06560">
    <property type="entry name" value="GPI"/>
    <property type="match status" value="1"/>
</dbReference>
<comment type="pathway">
    <text evidence="1">Carbohydrate degradation; glycolysis; D-glyceraldehyde 3-phosphate and glycerone phosphate from D-glucose: step 2/4.</text>
</comment>
<comment type="catalytic activity">
    <reaction evidence="6">
        <text>alpha-D-glucose 6-phosphate = beta-D-fructose 6-phosphate</text>
        <dbReference type="Rhea" id="RHEA:11816"/>
        <dbReference type="ChEBI" id="CHEBI:57634"/>
        <dbReference type="ChEBI" id="CHEBI:58225"/>
        <dbReference type="EC" id="5.3.1.9"/>
    </reaction>
</comment>
<dbReference type="GO" id="GO:0005737">
    <property type="term" value="C:cytoplasm"/>
    <property type="evidence" value="ECO:0007669"/>
    <property type="project" value="InterPro"/>
</dbReference>
<organism evidence="8 9">
    <name type="scientific">Photobacterium indicum</name>
    <dbReference type="NCBI Taxonomy" id="81447"/>
    <lineage>
        <taxon>Bacteria</taxon>
        <taxon>Pseudomonadati</taxon>
        <taxon>Pseudomonadota</taxon>
        <taxon>Gammaproteobacteria</taxon>
        <taxon>Vibrionales</taxon>
        <taxon>Vibrionaceae</taxon>
        <taxon>Photobacterium</taxon>
    </lineage>
</organism>
<evidence type="ECO:0000256" key="1">
    <source>
        <dbReference type="ARBA" id="ARBA00004926"/>
    </source>
</evidence>
<dbReference type="EMBL" id="PYOC01000001">
    <property type="protein sequence ID" value="PSV49922.1"/>
    <property type="molecule type" value="Genomic_DNA"/>
</dbReference>
<evidence type="ECO:0000256" key="2">
    <source>
        <dbReference type="ARBA" id="ARBA00006542"/>
    </source>
</evidence>
<dbReference type="UniPathway" id="UPA00109">
    <property type="reaction ID" value="UER00181"/>
</dbReference>
<dbReference type="InterPro" id="IPR011051">
    <property type="entry name" value="RmlC_Cupin_sf"/>
</dbReference>
<dbReference type="InterPro" id="IPR010551">
    <property type="entry name" value="G6P_isomerase_prok"/>
</dbReference>
<evidence type="ECO:0000259" key="7">
    <source>
        <dbReference type="Pfam" id="PF06560"/>
    </source>
</evidence>
<evidence type="ECO:0000313" key="9">
    <source>
        <dbReference type="Proteomes" id="UP000241803"/>
    </source>
</evidence>
<evidence type="ECO:0000256" key="5">
    <source>
        <dbReference type="ARBA" id="ARBA00023152"/>
    </source>
</evidence>
<dbReference type="Proteomes" id="UP000241803">
    <property type="component" value="Unassembled WGS sequence"/>
</dbReference>
<feature type="domain" description="Glucose-6-phosphate isomerase prokaryote" evidence="7">
    <location>
        <begin position="29"/>
        <end position="172"/>
    </location>
</feature>
<dbReference type="EC" id="5.3.1.9" evidence="3"/>
<protein>
    <recommendedName>
        <fullName evidence="3">glucose-6-phosphate isomerase</fullName>
        <ecNumber evidence="3">5.3.1.9</ecNumber>
    </recommendedName>
</protein>
<proteinExistence type="inferred from homology"/>
<evidence type="ECO:0000313" key="8">
    <source>
        <dbReference type="EMBL" id="PSV49922.1"/>
    </source>
</evidence>
<keyword evidence="5" id="KW-0324">Glycolysis</keyword>
<dbReference type="CDD" id="cd02218">
    <property type="entry name" value="cupin_PGI"/>
    <property type="match status" value="1"/>
</dbReference>
<dbReference type="Gene3D" id="2.60.120.10">
    <property type="entry name" value="Jelly Rolls"/>
    <property type="match status" value="1"/>
</dbReference>
<dbReference type="SUPFAM" id="SSF51182">
    <property type="entry name" value="RmlC-like cupins"/>
    <property type="match status" value="1"/>
</dbReference>
<comment type="similarity">
    <text evidence="2">Belongs to the archaeal-type GPI family.</text>
</comment>
<dbReference type="AlphaFoldDB" id="A0A2T3LEW5"/>
<name>A0A2T3LEW5_9GAMM</name>
<dbReference type="GO" id="GO:0006094">
    <property type="term" value="P:gluconeogenesis"/>
    <property type="evidence" value="ECO:0007669"/>
    <property type="project" value="UniProtKB-KW"/>
</dbReference>
<dbReference type="InterPro" id="IPR014710">
    <property type="entry name" value="RmlC-like_jellyroll"/>
</dbReference>
<evidence type="ECO:0000256" key="3">
    <source>
        <dbReference type="ARBA" id="ARBA00011952"/>
    </source>
</evidence>
<dbReference type="RefSeq" id="WP_107252517.1">
    <property type="nucleotide sequence ID" value="NZ_PYOC01000001.1"/>
</dbReference>
<dbReference type="GO" id="GO:0004347">
    <property type="term" value="F:glucose-6-phosphate isomerase activity"/>
    <property type="evidence" value="ECO:0007669"/>
    <property type="project" value="UniProtKB-EC"/>
</dbReference>